<gene>
    <name evidence="2" type="ORF">ACJMK2_019748</name>
</gene>
<feature type="chain" id="PRO_5044793274" evidence="1">
    <location>
        <begin position="19"/>
        <end position="118"/>
    </location>
</feature>
<keyword evidence="1" id="KW-0732">Signal</keyword>
<accession>A0ABD3TWU3</accession>
<comment type="caution">
    <text evidence="2">The sequence shown here is derived from an EMBL/GenBank/DDBJ whole genome shotgun (WGS) entry which is preliminary data.</text>
</comment>
<organism evidence="2 3">
    <name type="scientific">Sinanodonta woodiana</name>
    <name type="common">Chinese pond mussel</name>
    <name type="synonym">Anodonta woodiana</name>
    <dbReference type="NCBI Taxonomy" id="1069815"/>
    <lineage>
        <taxon>Eukaryota</taxon>
        <taxon>Metazoa</taxon>
        <taxon>Spiralia</taxon>
        <taxon>Lophotrochozoa</taxon>
        <taxon>Mollusca</taxon>
        <taxon>Bivalvia</taxon>
        <taxon>Autobranchia</taxon>
        <taxon>Heteroconchia</taxon>
        <taxon>Palaeoheterodonta</taxon>
        <taxon>Unionida</taxon>
        <taxon>Unionoidea</taxon>
        <taxon>Unionidae</taxon>
        <taxon>Unioninae</taxon>
        <taxon>Sinanodonta</taxon>
    </lineage>
</organism>
<keyword evidence="3" id="KW-1185">Reference proteome</keyword>
<sequence length="118" mass="11303">MKTIVGLALCMLVATVAAQLYDRGIGRVGGIGGLGGIDGLGGIGGLGSLGGISGLGGIGGVSGIGGIGGIGGSWGVGSGVGIGSTYCPSSYCFNGQCSGLDRYAYYLGRQCYCSCGSY</sequence>
<dbReference type="AlphaFoldDB" id="A0ABD3TWU3"/>
<evidence type="ECO:0000313" key="3">
    <source>
        <dbReference type="Proteomes" id="UP001634394"/>
    </source>
</evidence>
<evidence type="ECO:0000313" key="2">
    <source>
        <dbReference type="EMBL" id="KAL3841634.1"/>
    </source>
</evidence>
<protein>
    <submittedName>
        <fullName evidence="2">Uncharacterized protein</fullName>
    </submittedName>
</protein>
<dbReference type="EMBL" id="JBJQND010000017">
    <property type="protein sequence ID" value="KAL3841634.1"/>
    <property type="molecule type" value="Genomic_DNA"/>
</dbReference>
<reference evidence="2 3" key="1">
    <citation type="submission" date="2024-11" db="EMBL/GenBank/DDBJ databases">
        <title>Chromosome-level genome assembly of the freshwater bivalve Anodonta woodiana.</title>
        <authorList>
            <person name="Chen X."/>
        </authorList>
    </citation>
    <scope>NUCLEOTIDE SEQUENCE [LARGE SCALE GENOMIC DNA]</scope>
    <source>
        <strain evidence="2">MN2024</strain>
        <tissue evidence="2">Gills</tissue>
    </source>
</reference>
<name>A0ABD3TWU3_SINWO</name>
<evidence type="ECO:0000256" key="1">
    <source>
        <dbReference type="SAM" id="SignalP"/>
    </source>
</evidence>
<feature type="signal peptide" evidence="1">
    <location>
        <begin position="1"/>
        <end position="18"/>
    </location>
</feature>
<dbReference type="Proteomes" id="UP001634394">
    <property type="component" value="Unassembled WGS sequence"/>
</dbReference>
<proteinExistence type="predicted"/>